<dbReference type="GO" id="GO:0003834">
    <property type="term" value="F:beta-carotene 15,15'-dioxygenase activity"/>
    <property type="evidence" value="ECO:0007669"/>
    <property type="project" value="UniProtKB-EC"/>
</dbReference>
<evidence type="ECO:0000256" key="1">
    <source>
        <dbReference type="HAMAP-Rule" id="MF_02093"/>
    </source>
</evidence>
<keyword evidence="1" id="KW-0408">Iron</keyword>
<keyword evidence="1" id="KW-0812">Transmembrane</keyword>
<dbReference type="Pfam" id="PF15461">
    <property type="entry name" value="BCD"/>
    <property type="match status" value="1"/>
</dbReference>
<feature type="transmembrane region" description="Helical" evidence="1">
    <location>
        <begin position="67"/>
        <end position="94"/>
    </location>
</feature>
<gene>
    <name evidence="2" type="ORF">LG45_15330</name>
</gene>
<keyword evidence="1" id="KW-0560">Oxidoreductase</keyword>
<comment type="caution">
    <text evidence="2">The sequence shown here is derived from an EMBL/GenBank/DDBJ whole genome shotgun (WGS) entry which is preliminary data.</text>
</comment>
<feature type="transmembrane region" description="Helical" evidence="1">
    <location>
        <begin position="189"/>
        <end position="218"/>
    </location>
</feature>
<feature type="transmembrane region" description="Helical" evidence="1">
    <location>
        <begin position="268"/>
        <end position="288"/>
    </location>
</feature>
<dbReference type="AlphaFoldDB" id="A0A095UW61"/>
<comment type="cofactor">
    <cofactor evidence="1">
        <name>Fe(2+)</name>
        <dbReference type="ChEBI" id="CHEBI:29033"/>
    </cofactor>
</comment>
<dbReference type="GO" id="GO:0005506">
    <property type="term" value="F:iron ion binding"/>
    <property type="evidence" value="ECO:0007669"/>
    <property type="project" value="UniProtKB-UniRule"/>
</dbReference>
<dbReference type="HAMAP" id="MF_02093">
    <property type="entry name" value="Beta_carotene_diox"/>
    <property type="match status" value="1"/>
</dbReference>
<organism evidence="2 3">
    <name type="scientific">Flavobacterium aquatile LMG 4008 = ATCC 11947</name>
    <dbReference type="NCBI Taxonomy" id="1453498"/>
    <lineage>
        <taxon>Bacteria</taxon>
        <taxon>Pseudomonadati</taxon>
        <taxon>Bacteroidota</taxon>
        <taxon>Flavobacteriia</taxon>
        <taxon>Flavobacteriales</taxon>
        <taxon>Flavobacteriaceae</taxon>
        <taxon>Flavobacterium</taxon>
    </lineage>
</organism>
<dbReference type="GO" id="GO:0010436">
    <property type="term" value="F:carotenoid dioxygenase activity"/>
    <property type="evidence" value="ECO:0007669"/>
    <property type="project" value="UniProtKB-UniRule"/>
</dbReference>
<comment type="function">
    <text evidence="1">Catalyzes the cleavage of beta-carotene at its central double bond (15,15') to yield two molecules of all-trans-retinal.</text>
</comment>
<dbReference type="InterPro" id="IPR022270">
    <property type="entry name" value="Blh_diox"/>
</dbReference>
<comment type="catalytic activity">
    <reaction evidence="1">
        <text>all-trans-beta-carotene + O2 = 2 all-trans-retinal</text>
        <dbReference type="Rhea" id="RHEA:32887"/>
        <dbReference type="ChEBI" id="CHEBI:15379"/>
        <dbReference type="ChEBI" id="CHEBI:17579"/>
        <dbReference type="ChEBI" id="CHEBI:17898"/>
        <dbReference type="EC" id="1.13.11.63"/>
    </reaction>
</comment>
<evidence type="ECO:0000313" key="3">
    <source>
        <dbReference type="Proteomes" id="UP000029554"/>
    </source>
</evidence>
<comment type="similarity">
    <text evidence="1">Belongs to the Brp/Blh beta-carotene diooxygenase family.</text>
</comment>
<accession>A0A095UW61</accession>
<keyword evidence="1" id="KW-1003">Cell membrane</keyword>
<comment type="caution">
    <text evidence="1">Lacks conserved residue(s) required for the propagation of feature annotation.</text>
</comment>
<dbReference type="STRING" id="1453498.LG45_15330"/>
<dbReference type="OrthoDB" id="945227at2"/>
<dbReference type="EC" id="1.13.11.63" evidence="1"/>
<sequence length="294" mass="34283">MSKTNKFAIIFSFFALWINVNFSPNYQQVIGFVVIFLFGILHGANDLALFQKISETKKSISLKKLTLYYIGIVILGAVLFYSIPIVALLLFILFSSYHFGEQHWNTLETKEKNSWITIFQTIYGLFIFSLLFSFHEIEVEKIIYQITNTSIQQLEFKWITICIGLLMIASGIKLNSISVKFKSEVVVNIFYLIVFAIIFKTADLVWAFAIYFVIWHSISSIEEQINYLYGSFTLKNFRSYFISAFPYWITSLLGIFILYYIFKDKELFNALFFSFLAAITFPHTIIIIKMQNSK</sequence>
<evidence type="ECO:0000313" key="2">
    <source>
        <dbReference type="EMBL" id="KGD66805.1"/>
    </source>
</evidence>
<dbReference type="EMBL" id="JRHH01000006">
    <property type="protein sequence ID" value="KGD66805.1"/>
    <property type="molecule type" value="Genomic_DNA"/>
</dbReference>
<keyword evidence="3" id="KW-1185">Reference proteome</keyword>
<name>A0A095UW61_9FLAO</name>
<keyword evidence="1" id="KW-0223">Dioxygenase</keyword>
<feature type="transmembrane region" description="Helical" evidence="1">
    <location>
        <begin position="114"/>
        <end position="135"/>
    </location>
</feature>
<feature type="transmembrane region" description="Helical" evidence="1">
    <location>
        <begin position="7"/>
        <end position="23"/>
    </location>
</feature>
<dbReference type="GO" id="GO:0005886">
    <property type="term" value="C:plasma membrane"/>
    <property type="evidence" value="ECO:0007669"/>
    <property type="project" value="UniProtKB-SubCell"/>
</dbReference>
<dbReference type="Proteomes" id="UP000029554">
    <property type="component" value="Unassembled WGS sequence"/>
</dbReference>
<dbReference type="RefSeq" id="WP_035128634.1">
    <property type="nucleotide sequence ID" value="NZ_JRHH01000006.1"/>
</dbReference>
<dbReference type="NCBIfam" id="TIGR03753">
    <property type="entry name" value="blh_monoox"/>
    <property type="match status" value="1"/>
</dbReference>
<dbReference type="GO" id="GO:0016121">
    <property type="term" value="P:carotene catabolic process"/>
    <property type="evidence" value="ECO:0007669"/>
    <property type="project" value="UniProtKB-UniRule"/>
</dbReference>
<proteinExistence type="inferred from homology"/>
<reference evidence="2 3" key="1">
    <citation type="submission" date="2014-09" db="EMBL/GenBank/DDBJ databases">
        <title>Whole Genome Shotgun of Flavobacterium aquatile LMG 4008.</title>
        <authorList>
            <person name="Gale A.N."/>
            <person name="Pipes S.E."/>
            <person name="Newman J.D."/>
        </authorList>
    </citation>
    <scope>NUCLEOTIDE SEQUENCE [LARGE SCALE GENOMIC DNA]</scope>
    <source>
        <strain evidence="2 3">LMG 4008</strain>
    </source>
</reference>
<keyword evidence="1" id="KW-0479">Metal-binding</keyword>
<protein>
    <recommendedName>
        <fullName evidence="1">Probable beta-carotene 15,15'-dioxygenase</fullName>
        <ecNumber evidence="1">1.13.11.63</ecNumber>
    </recommendedName>
</protein>
<dbReference type="eggNOG" id="ENOG5030TJU">
    <property type="taxonomic scope" value="Bacteria"/>
</dbReference>
<keyword evidence="1" id="KW-1133">Transmembrane helix</keyword>
<feature type="transmembrane region" description="Helical" evidence="1">
    <location>
        <begin position="156"/>
        <end position="177"/>
    </location>
</feature>
<feature type="transmembrane region" description="Helical" evidence="1">
    <location>
        <begin position="239"/>
        <end position="262"/>
    </location>
</feature>
<feature type="transmembrane region" description="Helical" evidence="1">
    <location>
        <begin position="29"/>
        <end position="47"/>
    </location>
</feature>
<comment type="subcellular location">
    <subcellularLocation>
        <location evidence="1">Cell membrane</location>
        <topology evidence="1">Multi-pass membrane protein</topology>
    </subcellularLocation>
</comment>
<keyword evidence="1" id="KW-0472">Membrane</keyword>